<dbReference type="OrthoDB" id="9802133at2"/>
<name>A0A2V4UZE6_9GAMM</name>
<gene>
    <name evidence="1" type="ORF">DFP82_110121</name>
</gene>
<evidence type="ECO:0000313" key="2">
    <source>
        <dbReference type="Proteomes" id="UP000247746"/>
    </source>
</evidence>
<organism evidence="1 2">
    <name type="scientific">Psychrobacter fozii</name>
    <dbReference type="NCBI Taxonomy" id="198480"/>
    <lineage>
        <taxon>Bacteria</taxon>
        <taxon>Pseudomonadati</taxon>
        <taxon>Pseudomonadota</taxon>
        <taxon>Gammaproteobacteria</taxon>
        <taxon>Moraxellales</taxon>
        <taxon>Moraxellaceae</taxon>
        <taxon>Psychrobacter</taxon>
    </lineage>
</organism>
<dbReference type="Gene3D" id="1.10.287.540">
    <property type="entry name" value="Helix hairpin bin"/>
    <property type="match status" value="1"/>
</dbReference>
<evidence type="ECO:0000313" key="1">
    <source>
        <dbReference type="EMBL" id="PYE38040.1"/>
    </source>
</evidence>
<dbReference type="Gene3D" id="3.30.70.60">
    <property type="match status" value="1"/>
</dbReference>
<comment type="caution">
    <text evidence="1">The sequence shown here is derived from an EMBL/GenBank/DDBJ whole genome shotgun (WGS) entry which is preliminary data.</text>
</comment>
<dbReference type="RefSeq" id="WP_110924106.1">
    <property type="nucleotide sequence ID" value="NZ_QJSU01000010.1"/>
</dbReference>
<accession>A0A2V4UZE6</accession>
<dbReference type="Proteomes" id="UP000247746">
    <property type="component" value="Unassembled WGS sequence"/>
</dbReference>
<dbReference type="PANTHER" id="PTHR39555:SF1">
    <property type="entry name" value="TYPE IV PILUS INNER MEMBRANE COMPONENT PILO"/>
    <property type="match status" value="1"/>
</dbReference>
<dbReference type="GO" id="GO:0043107">
    <property type="term" value="P:type IV pilus-dependent motility"/>
    <property type="evidence" value="ECO:0007669"/>
    <property type="project" value="InterPro"/>
</dbReference>
<dbReference type="PANTHER" id="PTHR39555">
    <property type="entry name" value="FIMBRIAL ASSEMBLY PROTEIN PILO-LIKE PROTEIN-RELATED"/>
    <property type="match status" value="1"/>
</dbReference>
<dbReference type="EMBL" id="QJSU01000010">
    <property type="protein sequence ID" value="PYE38040.1"/>
    <property type="molecule type" value="Genomic_DNA"/>
</dbReference>
<dbReference type="PIRSF" id="PIRSF016482">
    <property type="entry name" value="PilO"/>
    <property type="match status" value="1"/>
</dbReference>
<dbReference type="Pfam" id="PF04350">
    <property type="entry name" value="PilO"/>
    <property type="match status" value="1"/>
</dbReference>
<proteinExistence type="predicted"/>
<dbReference type="GO" id="GO:0043683">
    <property type="term" value="P:type IV pilus assembly"/>
    <property type="evidence" value="ECO:0007669"/>
    <property type="project" value="InterPro"/>
</dbReference>
<sequence length="236" mass="26519">MKLSRKKSLIKTKKTASKSKKQFDLQEFRRSFESLDSDNYGSWPLPVKVTVIGLIITLIAALSWSLPISSKIDEITAAESQQNTLLESYREKESRARHLEAYKAQVVQMETEFNTLLDQLPKDTRVSELVEGINMTGVGSNIRFQDISVEPEIENEFFIEQPIRIAALGEFHQFGSFISGLAALPRIITMHDFEVSNPQPTLDVLPELNLVLNTKTYRSKETDPEAVATTDNAGGN</sequence>
<dbReference type="InterPro" id="IPR007445">
    <property type="entry name" value="PilO"/>
</dbReference>
<dbReference type="InterPro" id="IPR014717">
    <property type="entry name" value="Transl_elong_EF1B/ribsomal_bS6"/>
</dbReference>
<reference evidence="1 2" key="1">
    <citation type="submission" date="2018-06" db="EMBL/GenBank/DDBJ databases">
        <title>Genomic Encyclopedia of Type Strains, Phase III (KMG-III): the genomes of soil and plant-associated and newly described type strains.</title>
        <authorList>
            <person name="Whitman W."/>
        </authorList>
    </citation>
    <scope>NUCLEOTIDE SEQUENCE [LARGE SCALE GENOMIC DNA]</scope>
    <source>
        <strain evidence="1 2">CECT 5889</strain>
    </source>
</reference>
<dbReference type="AlphaFoldDB" id="A0A2V4UZE6"/>
<protein>
    <submittedName>
        <fullName evidence="1">Type IV pilus assembly protein PilO</fullName>
    </submittedName>
</protein>
<keyword evidence="2" id="KW-1185">Reference proteome</keyword>